<feature type="region of interest" description="Disordered" evidence="2">
    <location>
        <begin position="35"/>
        <end position="72"/>
    </location>
</feature>
<evidence type="ECO:0000256" key="2">
    <source>
        <dbReference type="SAM" id="MobiDB-lite"/>
    </source>
</evidence>
<dbReference type="RefSeq" id="XP_067718258.1">
    <property type="nucleotide sequence ID" value="XM_067862157.1"/>
</dbReference>
<accession>A0AAV4M1G9</accession>
<gene>
    <name evidence="3" type="ORF">BcabD6B2_56250</name>
</gene>
<dbReference type="Gene3D" id="1.10.287.1490">
    <property type="match status" value="1"/>
</dbReference>
<dbReference type="GeneID" id="94197670"/>
<feature type="coiled-coil region" evidence="1">
    <location>
        <begin position="505"/>
        <end position="532"/>
    </location>
</feature>
<reference evidence="3 4" key="1">
    <citation type="submission" date="2021-06" db="EMBL/GenBank/DDBJ databases">
        <title>Genome sequence of Babesia caballi.</title>
        <authorList>
            <person name="Yamagishi J."/>
            <person name="Kidaka T."/>
            <person name="Ochi A."/>
        </authorList>
    </citation>
    <scope>NUCLEOTIDE SEQUENCE [LARGE SCALE GENOMIC DNA]</scope>
    <source>
        <strain evidence="3">USDA-D6B2</strain>
    </source>
</reference>
<feature type="region of interest" description="Disordered" evidence="2">
    <location>
        <begin position="456"/>
        <end position="476"/>
    </location>
</feature>
<evidence type="ECO:0000313" key="4">
    <source>
        <dbReference type="Proteomes" id="UP001497744"/>
    </source>
</evidence>
<feature type="coiled-coil region" evidence="1">
    <location>
        <begin position="152"/>
        <end position="445"/>
    </location>
</feature>
<name>A0AAV4M1G9_BABCB</name>
<protein>
    <submittedName>
        <fullName evidence="3">Diacylglycerol O-acyltransferase, putative</fullName>
    </submittedName>
</protein>
<keyword evidence="1" id="KW-0175">Coiled coil</keyword>
<evidence type="ECO:0000256" key="1">
    <source>
        <dbReference type="SAM" id="Coils"/>
    </source>
</evidence>
<organism evidence="3 4">
    <name type="scientific">Babesia caballi</name>
    <dbReference type="NCBI Taxonomy" id="5871"/>
    <lineage>
        <taxon>Eukaryota</taxon>
        <taxon>Sar</taxon>
        <taxon>Alveolata</taxon>
        <taxon>Apicomplexa</taxon>
        <taxon>Aconoidasida</taxon>
        <taxon>Piroplasmida</taxon>
        <taxon>Babesiidae</taxon>
        <taxon>Babesia</taxon>
    </lineage>
</organism>
<dbReference type="EMBL" id="BPLF01000006">
    <property type="protein sequence ID" value="GIX66189.1"/>
    <property type="molecule type" value="Genomic_DNA"/>
</dbReference>
<dbReference type="AlphaFoldDB" id="A0AAV4M1G9"/>
<comment type="caution">
    <text evidence="3">The sequence shown here is derived from an EMBL/GenBank/DDBJ whole genome shotgun (WGS) entry which is preliminary data.</text>
</comment>
<evidence type="ECO:0000313" key="3">
    <source>
        <dbReference type="EMBL" id="GIX66189.1"/>
    </source>
</evidence>
<keyword evidence="4" id="KW-1185">Reference proteome</keyword>
<proteinExistence type="predicted"/>
<feature type="compositionally biased region" description="Polar residues" evidence="2">
    <location>
        <begin position="458"/>
        <end position="468"/>
    </location>
</feature>
<sequence length="578" mass="65504">MANQKLEGICRNLQSAIDDTDALYKSVQQGLGVAPRGKAANSRQQTRFGEASGGGRKWAPPYTEPHLPNARNGSTLRALLQPERRDNATCGKANVDQNIEYMTKATRSDFFRSLNVDLEGWTEAQRQVFYNLVSSAERQMHAESERLQQEYSLQLESKLEHMRREMAEAQGAVAAELSELRVDRERLAFDDVDSRRRVKLTQESLHNLQKSYDNLMEECATKSNEIVRLNSVLAASERSFLGLKQRVLELESELNERLQQIDGLHQEVASAYKQMEAASANNAKSERALACTKGEIKQAQDQLADLRLEVESLQLNAQFVAGEKAALDSKVRSLEKEVSEMASERIRLESHIASLEGGTIASLKEQCKILEEQRNLARVETATCDKRHELAQVKRELDNLKYQCDQLSEDNRTLKRENGALAKQLESARRRAKDCENELFQLKCQAHVMRQSGYRLPQKTSGLPTQASDADGTRDAQETQEVCAPEAAKPARRDIFAPTMFDAPDAETQEQIDTLERELTELHLDKDRMESEMTRCDVGPKSAAAERRRHFLLERNVRETNQRIHELSEAIRKLQVPN</sequence>
<dbReference type="Proteomes" id="UP001497744">
    <property type="component" value="Unassembled WGS sequence"/>
</dbReference>